<proteinExistence type="predicted"/>
<evidence type="ECO:0000313" key="2">
    <source>
        <dbReference type="EMBL" id="VGO21313.1"/>
    </source>
</evidence>
<feature type="coiled-coil region" evidence="1">
    <location>
        <begin position="59"/>
        <end position="191"/>
    </location>
</feature>
<feature type="coiled-coil region" evidence="1">
    <location>
        <begin position="262"/>
        <end position="304"/>
    </location>
</feature>
<name>A0A6C2UMZ1_9BACT</name>
<gene>
    <name evidence="2" type="ORF">SCARR_03385</name>
</gene>
<evidence type="ECO:0000256" key="1">
    <source>
        <dbReference type="SAM" id="Coils"/>
    </source>
</evidence>
<evidence type="ECO:0000313" key="3">
    <source>
        <dbReference type="Proteomes" id="UP000346198"/>
    </source>
</evidence>
<keyword evidence="1" id="KW-0175">Coiled coil</keyword>
<organism evidence="2 3">
    <name type="scientific">Pontiella sulfatireligans</name>
    <dbReference type="NCBI Taxonomy" id="2750658"/>
    <lineage>
        <taxon>Bacteria</taxon>
        <taxon>Pseudomonadati</taxon>
        <taxon>Kiritimatiellota</taxon>
        <taxon>Kiritimatiellia</taxon>
        <taxon>Kiritimatiellales</taxon>
        <taxon>Pontiellaceae</taxon>
        <taxon>Pontiella</taxon>
    </lineage>
</organism>
<sequence length="543" mass="59717">MRRSILIVMLDVMVLSVLALTARQRAGGGTIANIPVPTSGISRMVEEGLRNEASFRDEISRLETQLKEASAIAQKALDQAALAEAKAGRESEESDEVLEKLRAMELAAERARADATLAKREAELVNEQAALAKERTRELELREAEAKARAHELALRELEAKARTDAALARLELAEDKALEAELLAQEAERSAGDKDSEVLALQQEMMAIRAAQLLAEERAEALSVTLSGQEAELSEARTDAASARATAQVAMAERERMVVKTEQVAEQLVQTRETMATLQERKKGDAEKIAQFQEEKRAAVEEESKSVWVQREEALRRVQISYTEYNSANGQSFRTSKELVMPLVKLDQFLLVPAEFKELGLKRSFFGGLSESITDVKGVLSPMVGEAKPGTLNAVIVPAAEPQVCLVHSVGEATGALVPVTMQGLKEQRLQTALLFSPDDEEEYGQVDISPVLGRDYLNVRAQKGKKPKTGDYLLTERGEFIGVMVKSDICSVLPGKLTGSPKPVIIPLRKRGKNELYLNDFVRTLNVARDRLDAHLDVRNL</sequence>
<keyword evidence="3" id="KW-1185">Reference proteome</keyword>
<dbReference type="Proteomes" id="UP000346198">
    <property type="component" value="Unassembled WGS sequence"/>
</dbReference>
<dbReference type="RefSeq" id="WP_136062790.1">
    <property type="nucleotide sequence ID" value="NZ_CAAHFH010000002.1"/>
</dbReference>
<accession>A0A6C2UMZ1</accession>
<protein>
    <submittedName>
        <fullName evidence="2">Uncharacterized protein</fullName>
    </submittedName>
</protein>
<dbReference type="EMBL" id="CAAHFH010000002">
    <property type="protein sequence ID" value="VGO21313.1"/>
    <property type="molecule type" value="Genomic_DNA"/>
</dbReference>
<reference evidence="2 3" key="1">
    <citation type="submission" date="2019-04" db="EMBL/GenBank/DDBJ databases">
        <authorList>
            <person name="Van Vliet M D."/>
        </authorList>
    </citation>
    <scope>NUCLEOTIDE SEQUENCE [LARGE SCALE GENOMIC DNA]</scope>
    <source>
        <strain evidence="2 3">F21</strain>
    </source>
</reference>
<dbReference type="AlphaFoldDB" id="A0A6C2UMZ1"/>